<organism evidence="1 2">
    <name type="scientific">Paenibacillus pabuli</name>
    <dbReference type="NCBI Taxonomy" id="1472"/>
    <lineage>
        <taxon>Bacteria</taxon>
        <taxon>Bacillati</taxon>
        <taxon>Bacillota</taxon>
        <taxon>Bacilli</taxon>
        <taxon>Bacillales</taxon>
        <taxon>Paenibacillaceae</taxon>
        <taxon>Paenibacillus</taxon>
    </lineage>
</organism>
<evidence type="ECO:0000313" key="2">
    <source>
        <dbReference type="Proteomes" id="UP000247078"/>
    </source>
</evidence>
<proteinExistence type="predicted"/>
<protein>
    <submittedName>
        <fullName evidence="1">Uncharacterized protein</fullName>
    </submittedName>
</protein>
<gene>
    <name evidence="1" type="ORF">DET56_106389</name>
</gene>
<sequence>MYGTPFRMLHDLNHIFSEFRSHNPFLNRPKRTVIQTDGLGYFILVKAKL</sequence>
<comment type="caution">
    <text evidence="1">The sequence shown here is derived from an EMBL/GenBank/DDBJ whole genome shotgun (WGS) entry which is preliminary data.</text>
</comment>
<evidence type="ECO:0000313" key="1">
    <source>
        <dbReference type="EMBL" id="PWW40003.1"/>
    </source>
</evidence>
<reference evidence="1 2" key="1">
    <citation type="submission" date="2018-05" db="EMBL/GenBank/DDBJ databases">
        <title>Freshwater and sediment microbial communities from various areas in North America, analyzing microbe dynamics in response to fracking.</title>
        <authorList>
            <person name="Lamendella R."/>
        </authorList>
    </citation>
    <scope>NUCLEOTIDE SEQUENCE [LARGE SCALE GENOMIC DNA]</scope>
    <source>
        <strain evidence="1 2">DB-3</strain>
    </source>
</reference>
<dbReference type="Proteomes" id="UP000247078">
    <property type="component" value="Unassembled WGS sequence"/>
</dbReference>
<accession>A0A855XZV8</accession>
<dbReference type="AlphaFoldDB" id="A0A855XZV8"/>
<name>A0A855XZV8_9BACL</name>
<dbReference type="EMBL" id="QGTZ01000006">
    <property type="protein sequence ID" value="PWW40003.1"/>
    <property type="molecule type" value="Genomic_DNA"/>
</dbReference>